<sequence length="347" mass="38351">MGTTNTSQISTVTPFDVENPEVVTIEDLIKVLDYPEDFFLKTVGVSKWVDKTQADIALLPVDIDDRRLRELWNELRDLSEATSTSPSRSAKKFKSDETSAWQTLKKERGVVPVGILGDDALDSAQTLLSEAAGLVKDWGFPTMVETEHEISLQLPNGVVEGTVSYFETEELAGFTSLYGVDRLRSRAVILLLILAAQGVIKHSTILFGYDSKENEIKVNNVFFETELTKEDALRRLTGLIDAVHLARAIPAVTFDGAVKAIIAADASGDEEKSPEFAFDKFVASDKYGKSLERRLFGEEPKYSDVFAIDGPIREFWSTLTSVVNGPKYKSFAKHGVTTIKVSGFIVK</sequence>
<name>A0A6J6L8U7_9ZZZZ</name>
<protein>
    <submittedName>
        <fullName evidence="2">Unannotated protein</fullName>
    </submittedName>
</protein>
<gene>
    <name evidence="2" type="ORF">UFOPK2214_00956</name>
</gene>
<reference evidence="2" key="1">
    <citation type="submission" date="2020-05" db="EMBL/GenBank/DDBJ databases">
        <authorList>
            <person name="Chiriac C."/>
            <person name="Salcher M."/>
            <person name="Ghai R."/>
            <person name="Kavagutti S V."/>
        </authorList>
    </citation>
    <scope>NUCLEOTIDE SEQUENCE</scope>
</reference>
<evidence type="ECO:0000313" key="2">
    <source>
        <dbReference type="EMBL" id="CAB4656695.1"/>
    </source>
</evidence>
<evidence type="ECO:0000259" key="1">
    <source>
        <dbReference type="Pfam" id="PF17946"/>
    </source>
</evidence>
<feature type="domain" description="RecC C-terminal" evidence="1">
    <location>
        <begin position="21"/>
        <end position="253"/>
    </location>
</feature>
<dbReference type="AlphaFoldDB" id="A0A6J6L8U7"/>
<dbReference type="Pfam" id="PF17946">
    <property type="entry name" value="RecC_C"/>
    <property type="match status" value="1"/>
</dbReference>
<dbReference type="SUPFAM" id="SSF52980">
    <property type="entry name" value="Restriction endonuclease-like"/>
    <property type="match status" value="1"/>
</dbReference>
<organism evidence="2">
    <name type="scientific">freshwater metagenome</name>
    <dbReference type="NCBI Taxonomy" id="449393"/>
    <lineage>
        <taxon>unclassified sequences</taxon>
        <taxon>metagenomes</taxon>
        <taxon>ecological metagenomes</taxon>
    </lineage>
</organism>
<dbReference type="InterPro" id="IPR041500">
    <property type="entry name" value="RecC_C"/>
</dbReference>
<accession>A0A6J6L8U7</accession>
<proteinExistence type="predicted"/>
<dbReference type="EMBL" id="CAEZWJ010000026">
    <property type="protein sequence ID" value="CAB4656695.1"/>
    <property type="molecule type" value="Genomic_DNA"/>
</dbReference>
<dbReference type="InterPro" id="IPR011335">
    <property type="entry name" value="Restrct_endonuc-II-like"/>
</dbReference>